<protein>
    <submittedName>
        <fullName evidence="2">Uncharacterized protein</fullName>
    </submittedName>
</protein>
<keyword evidence="3" id="KW-1185">Reference proteome</keyword>
<feature type="region of interest" description="Disordered" evidence="1">
    <location>
        <begin position="176"/>
        <end position="207"/>
    </location>
</feature>
<gene>
    <name evidence="2" type="ORF">F5878DRAFT_663685</name>
</gene>
<proteinExistence type="predicted"/>
<feature type="compositionally biased region" description="Low complexity" evidence="1">
    <location>
        <begin position="193"/>
        <end position="207"/>
    </location>
</feature>
<evidence type="ECO:0000313" key="3">
    <source>
        <dbReference type="Proteomes" id="UP001163846"/>
    </source>
</evidence>
<reference evidence="2" key="1">
    <citation type="submission" date="2022-08" db="EMBL/GenBank/DDBJ databases">
        <authorList>
            <consortium name="DOE Joint Genome Institute"/>
            <person name="Min B."/>
            <person name="Riley R."/>
            <person name="Sierra-Patev S."/>
            <person name="Naranjo-Ortiz M."/>
            <person name="Looney B."/>
            <person name="Konkel Z."/>
            <person name="Slot J.C."/>
            <person name="Sakamoto Y."/>
            <person name="Steenwyk J.L."/>
            <person name="Rokas A."/>
            <person name="Carro J."/>
            <person name="Camarero S."/>
            <person name="Ferreira P."/>
            <person name="Molpeceres G."/>
            <person name="Ruiz-Duenas F.J."/>
            <person name="Serrano A."/>
            <person name="Henrissat B."/>
            <person name="Drula E."/>
            <person name="Hughes K.W."/>
            <person name="Mata J.L."/>
            <person name="Ishikawa N.K."/>
            <person name="Vargas-Isla R."/>
            <person name="Ushijima S."/>
            <person name="Smith C.A."/>
            <person name="Ahrendt S."/>
            <person name="Andreopoulos W."/>
            <person name="He G."/>
            <person name="Labutti K."/>
            <person name="Lipzen A."/>
            <person name="Ng V."/>
            <person name="Sandor L."/>
            <person name="Barry K."/>
            <person name="Martinez A.T."/>
            <person name="Xiao Y."/>
            <person name="Gibbons J.G."/>
            <person name="Terashima K."/>
            <person name="Hibbett D.S."/>
            <person name="Grigoriev I.V."/>
        </authorList>
    </citation>
    <scope>NUCLEOTIDE SEQUENCE</scope>
    <source>
        <strain evidence="2">TFB9207</strain>
    </source>
</reference>
<organism evidence="2 3">
    <name type="scientific">Lentinula raphanica</name>
    <dbReference type="NCBI Taxonomy" id="153919"/>
    <lineage>
        <taxon>Eukaryota</taxon>
        <taxon>Fungi</taxon>
        <taxon>Dikarya</taxon>
        <taxon>Basidiomycota</taxon>
        <taxon>Agaricomycotina</taxon>
        <taxon>Agaricomycetes</taxon>
        <taxon>Agaricomycetidae</taxon>
        <taxon>Agaricales</taxon>
        <taxon>Marasmiineae</taxon>
        <taxon>Omphalotaceae</taxon>
        <taxon>Lentinula</taxon>
    </lineage>
</organism>
<dbReference type="Proteomes" id="UP001163846">
    <property type="component" value="Unassembled WGS sequence"/>
</dbReference>
<feature type="region of interest" description="Disordered" evidence="1">
    <location>
        <begin position="76"/>
        <end position="109"/>
    </location>
</feature>
<name>A0AA38P3R7_9AGAR</name>
<evidence type="ECO:0000313" key="2">
    <source>
        <dbReference type="EMBL" id="KAJ3835630.1"/>
    </source>
</evidence>
<comment type="caution">
    <text evidence="2">The sequence shown here is derived from an EMBL/GenBank/DDBJ whole genome shotgun (WGS) entry which is preliminary data.</text>
</comment>
<dbReference type="EMBL" id="MU806392">
    <property type="protein sequence ID" value="KAJ3835630.1"/>
    <property type="molecule type" value="Genomic_DNA"/>
</dbReference>
<accession>A0AA38P3R7</accession>
<dbReference type="AlphaFoldDB" id="A0AA38P3R7"/>
<evidence type="ECO:0000256" key="1">
    <source>
        <dbReference type="SAM" id="MobiDB-lite"/>
    </source>
</evidence>
<sequence length="207" mass="22753">MPVLKDVLRDVPHIEFDKCLSWEEWALPDQLVYSSITAPLRIARSHSSYAAAATETIYGLERIDLGGCLGSRLGSGTLSRPTGGTSKDAWRKVGKKGSKSTEGKARAEAQTTTQDAVTLILSSPIRLQMSRTPHRRYRILIIQETRMEPNLALTHLSSAIDDLFVRRSQVIDDSDASGMLRTSPSKRDKALRSFRSSGSASGFVGFE</sequence>